<dbReference type="PANTHER" id="PTHR47739:SF1">
    <property type="entry name" value="TRNA1(VAL) (ADENINE(37)-N6)-METHYLTRANSFERASE"/>
    <property type="match status" value="1"/>
</dbReference>
<keyword evidence="3" id="KW-0489">Methyltransferase</keyword>
<evidence type="ECO:0000313" key="4">
    <source>
        <dbReference type="Proteomes" id="UP000242243"/>
    </source>
</evidence>
<dbReference type="STRING" id="306540.SAMN05421839_14513"/>
<dbReference type="EMBL" id="BJWI01000045">
    <property type="protein sequence ID" value="GEM02582.1"/>
    <property type="molecule type" value="Genomic_DNA"/>
</dbReference>
<keyword evidence="5" id="KW-1185">Reference proteome</keyword>
<dbReference type="AlphaFoldDB" id="A0A1I5SJE6"/>
<evidence type="ECO:0000313" key="5">
    <source>
        <dbReference type="Proteomes" id="UP000321547"/>
    </source>
</evidence>
<reference evidence="3 4" key="1">
    <citation type="submission" date="2016-10" db="EMBL/GenBank/DDBJ databases">
        <authorList>
            <person name="de Groot N.N."/>
        </authorList>
    </citation>
    <scope>NUCLEOTIDE SEQUENCE [LARGE SCALE GENOMIC DNA]</scope>
    <source>
        <strain evidence="3 4">DSM 17073</strain>
    </source>
</reference>
<dbReference type="PANTHER" id="PTHR47739">
    <property type="entry name" value="TRNA1(VAL) (ADENINE(37)-N6)-METHYLTRANSFERASE"/>
    <property type="match status" value="1"/>
</dbReference>
<dbReference type="Gene3D" id="3.40.50.150">
    <property type="entry name" value="Vaccinia Virus protein VP39"/>
    <property type="match status" value="1"/>
</dbReference>
<feature type="domain" description="Methyltransferase small" evidence="1">
    <location>
        <begin position="18"/>
        <end position="172"/>
    </location>
</feature>
<dbReference type="SUPFAM" id="SSF53335">
    <property type="entry name" value="S-adenosyl-L-methionine-dependent methyltransferases"/>
    <property type="match status" value="1"/>
</dbReference>
<dbReference type="CDD" id="cd02440">
    <property type="entry name" value="AdoMet_MTases"/>
    <property type="match status" value="1"/>
</dbReference>
<dbReference type="Pfam" id="PF05175">
    <property type="entry name" value="MTS"/>
    <property type="match status" value="1"/>
</dbReference>
<dbReference type="GO" id="GO:0032259">
    <property type="term" value="P:methylation"/>
    <property type="evidence" value="ECO:0007669"/>
    <property type="project" value="UniProtKB-KW"/>
</dbReference>
<dbReference type="EMBL" id="FOXC01000045">
    <property type="protein sequence ID" value="SFP70486.1"/>
    <property type="molecule type" value="Genomic_DNA"/>
</dbReference>
<proteinExistence type="predicted"/>
<dbReference type="InterPro" id="IPR050210">
    <property type="entry name" value="tRNA_Adenine-N(6)_MTase"/>
</dbReference>
<dbReference type="Proteomes" id="UP000242243">
    <property type="component" value="Unassembled WGS sequence"/>
</dbReference>
<evidence type="ECO:0000313" key="2">
    <source>
        <dbReference type="EMBL" id="GEM02582.1"/>
    </source>
</evidence>
<accession>A0A1I5SJE6</accession>
<evidence type="ECO:0000259" key="1">
    <source>
        <dbReference type="Pfam" id="PF05175"/>
    </source>
</evidence>
<dbReference type="GO" id="GO:0008168">
    <property type="term" value="F:methyltransferase activity"/>
    <property type="evidence" value="ECO:0007669"/>
    <property type="project" value="UniProtKB-KW"/>
</dbReference>
<name>A0A1I5SJE6_9BACI</name>
<organism evidence="3 4">
    <name type="scientific">Halolactibacillus halophilus</name>
    <dbReference type="NCBI Taxonomy" id="306540"/>
    <lineage>
        <taxon>Bacteria</taxon>
        <taxon>Bacillati</taxon>
        <taxon>Bacillota</taxon>
        <taxon>Bacilli</taxon>
        <taxon>Bacillales</taxon>
        <taxon>Bacillaceae</taxon>
        <taxon>Halolactibacillus</taxon>
    </lineage>
</organism>
<reference evidence="2 5" key="2">
    <citation type="submission" date="2019-07" db="EMBL/GenBank/DDBJ databases">
        <title>Whole genome shotgun sequence of Halolactibacillus halophilus NBRC 100868.</title>
        <authorList>
            <person name="Hosoyama A."/>
            <person name="Uohara A."/>
            <person name="Ohji S."/>
            <person name="Ichikawa N."/>
        </authorList>
    </citation>
    <scope>NUCLEOTIDE SEQUENCE [LARGE SCALE GENOMIC DNA]</scope>
    <source>
        <strain evidence="2 5">NBRC 100868</strain>
    </source>
</reference>
<dbReference type="InterPro" id="IPR007848">
    <property type="entry name" value="Small_mtfrase_dom"/>
</dbReference>
<gene>
    <name evidence="2" type="ORF">HHA03_21140</name>
    <name evidence="3" type="ORF">SAMN05421839_14513</name>
</gene>
<dbReference type="InterPro" id="IPR029063">
    <property type="entry name" value="SAM-dependent_MTases_sf"/>
</dbReference>
<keyword evidence="3" id="KW-0808">Transferase</keyword>
<sequence length="244" mass="28258">MELYEDERLDYLFTDESMQIIQSSSVFSYSIDAVLLAHFSALPKKRGKILDLCSGNGVVPLLMSRYTTRPIDGIEIQPKLHDMAMRSIRLNDKQAQIMMHLGDLKDLPDHYKNDKFDLVTVNPPYFDTVSDAHHNLNEHLTIARHEVTTSLETVIETASKLTKSGGKMTMVHRPDRLVDIFMLMRHYKLEPKRLQLVYPKRDKEANIVLVEAVRDGKRALKVLPPFYVFNDKGTYTEEYLRLVY</sequence>
<evidence type="ECO:0000313" key="3">
    <source>
        <dbReference type="EMBL" id="SFP70486.1"/>
    </source>
</evidence>
<protein>
    <submittedName>
        <fullName evidence="2">Methyltransferase</fullName>
    </submittedName>
    <submittedName>
        <fullName evidence="3">tRNA1(Val) A37 N6-methylase TrmN6</fullName>
    </submittedName>
</protein>
<dbReference type="Proteomes" id="UP000321547">
    <property type="component" value="Unassembled WGS sequence"/>
</dbReference>